<dbReference type="InterPro" id="IPR015760">
    <property type="entry name" value="TIF_IF2"/>
</dbReference>
<dbReference type="Proteomes" id="UP000187455">
    <property type="component" value="Unassembled WGS sequence"/>
</dbReference>
<dbReference type="OrthoDB" id="361630at2759"/>
<evidence type="ECO:0000256" key="10">
    <source>
        <dbReference type="ARBA" id="ARBA00044200"/>
    </source>
</evidence>
<dbReference type="SUPFAM" id="SSF50447">
    <property type="entry name" value="Translation proteins"/>
    <property type="match status" value="2"/>
</dbReference>
<dbReference type="GO" id="GO:0003924">
    <property type="term" value="F:GTPase activity"/>
    <property type="evidence" value="ECO:0007669"/>
    <property type="project" value="InterPro"/>
</dbReference>
<keyword evidence="8" id="KW-0342">GTP-binding</keyword>
<dbReference type="SUPFAM" id="SSF52156">
    <property type="entry name" value="Initiation factor IF2/eIF5b, domain 3"/>
    <property type="match status" value="1"/>
</dbReference>
<dbReference type="CDD" id="cd01887">
    <property type="entry name" value="IF2_eIF5B"/>
    <property type="match status" value="1"/>
</dbReference>
<dbReference type="GO" id="GO:0003743">
    <property type="term" value="F:translation initiation factor activity"/>
    <property type="evidence" value="ECO:0007669"/>
    <property type="project" value="UniProtKB-KW"/>
</dbReference>
<dbReference type="Pfam" id="PF22042">
    <property type="entry name" value="EF-G_D2"/>
    <property type="match status" value="1"/>
</dbReference>
<dbReference type="Gene3D" id="3.40.50.10050">
    <property type="entry name" value="Translation initiation factor IF- 2, domain 3"/>
    <property type="match status" value="1"/>
</dbReference>
<evidence type="ECO:0000256" key="4">
    <source>
        <dbReference type="ARBA" id="ARBA00022741"/>
    </source>
</evidence>
<feature type="domain" description="Tr-type G" evidence="11">
    <location>
        <begin position="242"/>
        <end position="419"/>
    </location>
</feature>
<dbReference type="InterPro" id="IPR036925">
    <property type="entry name" value="TIF_IF2_dom3_sf"/>
</dbReference>
<dbReference type="GO" id="GO:0005739">
    <property type="term" value="C:mitochondrion"/>
    <property type="evidence" value="ECO:0007669"/>
    <property type="project" value="UniProtKB-SubCell"/>
</dbReference>
<dbReference type="EMBL" id="LSSL01003273">
    <property type="protein sequence ID" value="OLY80663.1"/>
    <property type="molecule type" value="Genomic_DNA"/>
</dbReference>
<dbReference type="Gene3D" id="2.40.30.10">
    <property type="entry name" value="Translation factors"/>
    <property type="match status" value="2"/>
</dbReference>
<dbReference type="PANTHER" id="PTHR43381">
    <property type="entry name" value="TRANSLATION INITIATION FACTOR IF-2-RELATED"/>
    <property type="match status" value="1"/>
</dbReference>
<dbReference type="PROSITE" id="PS51722">
    <property type="entry name" value="G_TR_2"/>
    <property type="match status" value="1"/>
</dbReference>
<evidence type="ECO:0000256" key="7">
    <source>
        <dbReference type="ARBA" id="ARBA00023128"/>
    </source>
</evidence>
<evidence type="ECO:0000256" key="8">
    <source>
        <dbReference type="ARBA" id="ARBA00023134"/>
    </source>
</evidence>
<dbReference type="HAMAP" id="MF_00100_B">
    <property type="entry name" value="IF_2_B"/>
    <property type="match status" value="1"/>
</dbReference>
<evidence type="ECO:0000313" key="13">
    <source>
        <dbReference type="Proteomes" id="UP000187455"/>
    </source>
</evidence>
<dbReference type="InterPro" id="IPR005225">
    <property type="entry name" value="Small_GTP-bd"/>
</dbReference>
<dbReference type="CDD" id="cd03702">
    <property type="entry name" value="IF2_mtIF2_II"/>
    <property type="match status" value="1"/>
</dbReference>
<keyword evidence="6" id="KW-0809">Transit peptide</keyword>
<dbReference type="InterPro" id="IPR027417">
    <property type="entry name" value="P-loop_NTPase"/>
</dbReference>
<evidence type="ECO:0000313" key="12">
    <source>
        <dbReference type="EMBL" id="OLY80663.1"/>
    </source>
</evidence>
<proteinExistence type="inferred from homology"/>
<dbReference type="FunFam" id="2.40.30.10:FF:000008">
    <property type="entry name" value="Translation initiation factor IF-2"/>
    <property type="match status" value="1"/>
</dbReference>
<reference evidence="12 13" key="1">
    <citation type="journal article" date="2016" name="Mol. Biol. Evol.">
        <title>Genome-Wide Survey of Gut Fungi (Harpellales) Reveals the First Horizontally Transferred Ubiquitin Gene from a Mosquito Host.</title>
        <authorList>
            <person name="Wang Y."/>
            <person name="White M.M."/>
            <person name="Kvist S."/>
            <person name="Moncalvo J.M."/>
        </authorList>
    </citation>
    <scope>NUCLEOTIDE SEQUENCE [LARGE SCALE GENOMIC DNA]</scope>
    <source>
        <strain evidence="12 13">ALG-7-W6</strain>
    </source>
</reference>
<evidence type="ECO:0000256" key="3">
    <source>
        <dbReference type="ARBA" id="ARBA00022540"/>
    </source>
</evidence>
<evidence type="ECO:0000256" key="1">
    <source>
        <dbReference type="ARBA" id="ARBA00004173"/>
    </source>
</evidence>
<dbReference type="Gene3D" id="3.40.50.300">
    <property type="entry name" value="P-loop containing nucleotide triphosphate hydrolases"/>
    <property type="match status" value="1"/>
</dbReference>
<dbReference type="InterPro" id="IPR053905">
    <property type="entry name" value="EF-G-like_DII"/>
</dbReference>
<evidence type="ECO:0000256" key="9">
    <source>
        <dbReference type="ARBA" id="ARBA00025162"/>
    </source>
</evidence>
<accession>A0A1R0GUU1</accession>
<comment type="similarity">
    <text evidence="2">Belongs to the TRAFAC class translation factor GTPase superfamily. Classic translation factor GTPase family. IF-2 subfamily.</text>
</comment>
<dbReference type="CDD" id="cd03692">
    <property type="entry name" value="mtIF2_IVc"/>
    <property type="match status" value="1"/>
</dbReference>
<dbReference type="Pfam" id="PF00009">
    <property type="entry name" value="GTP_EFTU"/>
    <property type="match status" value="1"/>
</dbReference>
<dbReference type="AlphaFoldDB" id="A0A1R0GUU1"/>
<protein>
    <recommendedName>
        <fullName evidence="10">Translation initiation factor IF-2, mitochondrial</fullName>
    </recommendedName>
</protein>
<dbReference type="FunFam" id="3.40.50.300:FF:000019">
    <property type="entry name" value="Translation initiation factor IF-2"/>
    <property type="match status" value="1"/>
</dbReference>
<dbReference type="PANTHER" id="PTHR43381:SF20">
    <property type="entry name" value="TRANSLATION INITIATION FACTOR IF-2, MITOCHONDRIAL"/>
    <property type="match status" value="1"/>
</dbReference>
<keyword evidence="13" id="KW-1185">Reference proteome</keyword>
<dbReference type="InterPro" id="IPR000795">
    <property type="entry name" value="T_Tr_GTP-bd_dom"/>
</dbReference>
<dbReference type="Pfam" id="PF11987">
    <property type="entry name" value="IF-2"/>
    <property type="match status" value="1"/>
</dbReference>
<dbReference type="InterPro" id="IPR023115">
    <property type="entry name" value="TIF_IF2_dom3"/>
</dbReference>
<gene>
    <name evidence="12" type="ORF">AYI68_g5236</name>
</gene>
<evidence type="ECO:0000256" key="2">
    <source>
        <dbReference type="ARBA" id="ARBA00007733"/>
    </source>
</evidence>
<dbReference type="STRING" id="133383.A0A1R0GUU1"/>
<dbReference type="NCBIfam" id="TIGR00231">
    <property type="entry name" value="small_GTP"/>
    <property type="match status" value="1"/>
</dbReference>
<name>A0A1R0GUU1_9FUNG</name>
<evidence type="ECO:0000259" key="11">
    <source>
        <dbReference type="PROSITE" id="PS51722"/>
    </source>
</evidence>
<dbReference type="InterPro" id="IPR009000">
    <property type="entry name" value="Transl_B-barrel_sf"/>
</dbReference>
<sequence length="786" mass="86429">MSSLQILHLSLKSSNIPVMSFQFLSLLKSKSININSQPNLSLKKNINSPRFVSNLRRIRTDFSISKNDILSSYPTLPIFSKKPLINNIHPYYSSKNSSLFQSFDSIQLLRKNYSTYSPNTHSSEETEDYSSIIDFPNHSAPERTIKFASEADLNDLAFKKKGLKRRLSKIKNNAPIPGRKINIPLSISVDSLAKLIGVKQVLTNEEACKVAKAFKLIPLSKEDKEQDVFPRKTSDKIESYPVRPPIVTIMGHVDHGKTTLLDTLRKSNIVNGEFGGITQHIGAFSVQMNDGSTITFLDTPGHSAFSAMRQRGANVTDIAVIVVAADDGVMPQTKEAIRHALDADVPIIIAITKCDKHGSDPEKVKRQLLESGIHVEDLGGDIQAVEISSTKGTGLDLLTENISALAELLELHAEDDIPIEATVIESKVAKGKGNEASVVILRGCLKLGDVIVSGQAWSKVRSITDEFGNKLKKVGPGHPALVTGWKDLPVGGELVLGVDNESIAKRVCSYREKISKEMEAANDIEAYNQMRMEVNDKKDAEKLIKKRVIRKGDKIFKQAIGSTQISGETTTSKEPEIKTLHIILKADVTGTLEAILESISNLPNTKVVAEVIDSGVGGVTDGDLQLASGTKDAIIVTFNVKNDRQIETMAKRSKVEIFKTNVIYKLVDIVKEQMLAIMDPVYEDFVEGEARVQQIFPINIEKHVIQNIAGSRVVSGNIEKHGLVKVIRNGNVVCDSTINTLKQLKKDVAKVTKGMDCGIGILGFDEIQNDDIIQTYKKKPVEQTID</sequence>
<keyword evidence="3 12" id="KW-0396">Initiation factor</keyword>
<dbReference type="InterPro" id="IPR000178">
    <property type="entry name" value="TF_IF2_bacterial-like"/>
</dbReference>
<dbReference type="FunFam" id="3.40.50.10050:FF:000001">
    <property type="entry name" value="Translation initiation factor IF-2"/>
    <property type="match status" value="1"/>
</dbReference>
<dbReference type="GO" id="GO:0005525">
    <property type="term" value="F:GTP binding"/>
    <property type="evidence" value="ECO:0007669"/>
    <property type="project" value="UniProtKB-KW"/>
</dbReference>
<dbReference type="InterPro" id="IPR044145">
    <property type="entry name" value="IF2_II"/>
</dbReference>
<keyword evidence="7" id="KW-0496">Mitochondrion</keyword>
<comment type="function">
    <text evidence="9">One of the essential components for the initiation of protein synthesis. Protects formylmethionyl-tRNA from spontaneous hydrolysis and promotes its binding to the 30S ribosomal subunits. Also involved in the hydrolysis of GTP during the formation of the 70S ribosomal complex.</text>
</comment>
<dbReference type="SUPFAM" id="SSF52540">
    <property type="entry name" value="P-loop containing nucleoside triphosphate hydrolases"/>
    <property type="match status" value="1"/>
</dbReference>
<keyword evidence="5" id="KW-0648">Protein biosynthesis</keyword>
<evidence type="ECO:0000256" key="5">
    <source>
        <dbReference type="ARBA" id="ARBA00022917"/>
    </source>
</evidence>
<organism evidence="12 13">
    <name type="scientific">Smittium mucronatum</name>
    <dbReference type="NCBI Taxonomy" id="133383"/>
    <lineage>
        <taxon>Eukaryota</taxon>
        <taxon>Fungi</taxon>
        <taxon>Fungi incertae sedis</taxon>
        <taxon>Zoopagomycota</taxon>
        <taxon>Kickxellomycotina</taxon>
        <taxon>Harpellomycetes</taxon>
        <taxon>Harpellales</taxon>
        <taxon>Legeriomycetaceae</taxon>
        <taxon>Smittium</taxon>
    </lineage>
</organism>
<comment type="caution">
    <text evidence="12">The sequence shown here is derived from an EMBL/GenBank/DDBJ whole genome shotgun (WGS) entry which is preliminary data.</text>
</comment>
<keyword evidence="4" id="KW-0547">Nucleotide-binding</keyword>
<evidence type="ECO:0000256" key="6">
    <source>
        <dbReference type="ARBA" id="ARBA00022946"/>
    </source>
</evidence>
<comment type="subcellular location">
    <subcellularLocation>
        <location evidence="1">Mitochondrion</location>
    </subcellularLocation>
</comment>